<dbReference type="GO" id="GO:0015074">
    <property type="term" value="P:DNA integration"/>
    <property type="evidence" value="ECO:0007669"/>
    <property type="project" value="InterPro"/>
</dbReference>
<dbReference type="InterPro" id="IPR001584">
    <property type="entry name" value="Integrase_cat-core"/>
</dbReference>
<dbReference type="EMBL" id="JACGXN010000022">
    <property type="protein sequence ID" value="MBA8882043.1"/>
    <property type="molecule type" value="Genomic_DNA"/>
</dbReference>
<dbReference type="Proteomes" id="UP000549052">
    <property type="component" value="Unassembled WGS sequence"/>
</dbReference>
<name>A0A839EN74_9HYPH</name>
<dbReference type="PANTHER" id="PTHR47515:SF1">
    <property type="entry name" value="BLR2054 PROTEIN"/>
    <property type="match status" value="1"/>
</dbReference>
<feature type="domain" description="Integrase catalytic" evidence="1">
    <location>
        <begin position="109"/>
        <end position="152"/>
    </location>
</feature>
<dbReference type="PROSITE" id="PS50994">
    <property type="entry name" value="INTEGRASE"/>
    <property type="match status" value="1"/>
</dbReference>
<gene>
    <name evidence="2" type="ORF">FHW16_005791</name>
</gene>
<evidence type="ECO:0000313" key="3">
    <source>
        <dbReference type="Proteomes" id="UP000549052"/>
    </source>
</evidence>
<evidence type="ECO:0000259" key="1">
    <source>
        <dbReference type="PROSITE" id="PS50994"/>
    </source>
</evidence>
<dbReference type="Pfam" id="PF13276">
    <property type="entry name" value="HTH_21"/>
    <property type="match status" value="1"/>
</dbReference>
<proteinExistence type="predicted"/>
<evidence type="ECO:0000313" key="2">
    <source>
        <dbReference type="EMBL" id="MBA8882043.1"/>
    </source>
</evidence>
<reference evidence="2 3" key="1">
    <citation type="submission" date="2020-07" db="EMBL/GenBank/DDBJ databases">
        <title>Genomic Encyclopedia of Type Strains, Phase IV (KMG-V): Genome sequencing to study the core and pangenomes of soil and plant-associated prokaryotes.</title>
        <authorList>
            <person name="Whitman W."/>
        </authorList>
    </citation>
    <scope>NUCLEOTIDE SEQUENCE [LARGE SCALE GENOMIC DNA]</scope>
    <source>
        <strain evidence="2 3">AN3</strain>
    </source>
</reference>
<dbReference type="PANTHER" id="PTHR47515">
    <property type="entry name" value="LOW CALCIUM RESPONSE LOCUS PROTEIN T"/>
    <property type="match status" value="1"/>
</dbReference>
<comment type="caution">
    <text evidence="2">The sequence shown here is derived from an EMBL/GenBank/DDBJ whole genome shotgun (WGS) entry which is preliminary data.</text>
</comment>
<feature type="non-terminal residue" evidence="2">
    <location>
        <position position="152"/>
    </location>
</feature>
<protein>
    <submittedName>
        <fullName evidence="2">Transposase InsO family protein</fullName>
    </submittedName>
</protein>
<dbReference type="AlphaFoldDB" id="A0A839EN74"/>
<organism evidence="2 3">
    <name type="scientific">Phyllobacterium myrsinacearum</name>
    <dbReference type="NCBI Taxonomy" id="28101"/>
    <lineage>
        <taxon>Bacteria</taxon>
        <taxon>Pseudomonadati</taxon>
        <taxon>Pseudomonadota</taxon>
        <taxon>Alphaproteobacteria</taxon>
        <taxon>Hyphomicrobiales</taxon>
        <taxon>Phyllobacteriaceae</taxon>
        <taxon>Phyllobacterium</taxon>
    </lineage>
</organism>
<dbReference type="InterPro" id="IPR025948">
    <property type="entry name" value="HTH-like_dom"/>
</dbReference>
<accession>A0A839EN74</accession>
<keyword evidence="3" id="KW-1185">Reference proteome</keyword>
<dbReference type="InterPro" id="IPR012337">
    <property type="entry name" value="RNaseH-like_sf"/>
</dbReference>
<dbReference type="SUPFAM" id="SSF53098">
    <property type="entry name" value="Ribonuclease H-like"/>
    <property type="match status" value="1"/>
</dbReference>
<sequence>MVTPDVKRDAVAHVCHRHGVSQRRACEVLSVDRSSVRYRSIRPDDAHIREAMRMVACERRRFGYRRIHVMLKRQGIVMNLKKLRRLYREEKLTVRKRGSRKRALGTRQPLALPSRINERWSLDFISDAFTDGRRFRVLAVVDDFTRQCLALV</sequence>